<proteinExistence type="predicted"/>
<accession>A0A7K4MRA0</accession>
<feature type="compositionally biased region" description="Polar residues" evidence="1">
    <location>
        <begin position="25"/>
        <end position="38"/>
    </location>
</feature>
<dbReference type="EMBL" id="JACASV010000117">
    <property type="protein sequence ID" value="NWJ44120.1"/>
    <property type="molecule type" value="Genomic_DNA"/>
</dbReference>
<organism evidence="2 3">
    <name type="scientific">Marine Group I thaumarchaeote</name>
    <dbReference type="NCBI Taxonomy" id="2511932"/>
    <lineage>
        <taxon>Archaea</taxon>
        <taxon>Nitrososphaerota</taxon>
        <taxon>Marine Group I</taxon>
    </lineage>
</organism>
<name>A0A7K4MRA0_9ARCH</name>
<protein>
    <submittedName>
        <fullName evidence="2">Uncharacterized protein</fullName>
    </submittedName>
</protein>
<evidence type="ECO:0000256" key="1">
    <source>
        <dbReference type="SAM" id="MobiDB-lite"/>
    </source>
</evidence>
<reference evidence="2 3" key="1">
    <citation type="journal article" date="2019" name="Environ. Microbiol.">
        <title>Genomics insights into ecotype formation of ammonia-oxidizing archaea in the deep ocean.</title>
        <authorList>
            <person name="Wang Y."/>
            <person name="Huang J.M."/>
            <person name="Cui G.J."/>
            <person name="Nunoura T."/>
            <person name="Takaki Y."/>
            <person name="Li W.L."/>
            <person name="Li J."/>
            <person name="Gao Z.M."/>
            <person name="Takai K."/>
            <person name="Zhang A.Q."/>
            <person name="Stepanauskas R."/>
        </authorList>
    </citation>
    <scope>NUCLEOTIDE SEQUENCE [LARGE SCALE GENOMIC DNA]</scope>
    <source>
        <strain evidence="2 3">L15b</strain>
    </source>
</reference>
<gene>
    <name evidence="2" type="ORF">HX837_07990</name>
</gene>
<dbReference type="Proteomes" id="UP000523105">
    <property type="component" value="Unassembled WGS sequence"/>
</dbReference>
<comment type="caution">
    <text evidence="2">The sequence shown here is derived from an EMBL/GenBank/DDBJ whole genome shotgun (WGS) entry which is preliminary data.</text>
</comment>
<dbReference type="AlphaFoldDB" id="A0A7K4MRA0"/>
<evidence type="ECO:0000313" key="2">
    <source>
        <dbReference type="EMBL" id="NWJ44120.1"/>
    </source>
</evidence>
<feature type="region of interest" description="Disordered" evidence="1">
    <location>
        <begin position="21"/>
        <end position="48"/>
    </location>
</feature>
<sequence length="48" mass="5034">MSGIIGSKFNIRGSGRIAKLGTDGQVLTSSGPGQQTMKTLRLAYHGNQ</sequence>
<evidence type="ECO:0000313" key="3">
    <source>
        <dbReference type="Proteomes" id="UP000523105"/>
    </source>
</evidence>